<proteinExistence type="predicted"/>
<sequence>MLKNYVSVFLICFLFQGTVFAQTPCDSSTGMAGVYPCNDYDLMSNMPISTLATAAGNP</sequence>
<evidence type="ECO:0000313" key="3">
    <source>
        <dbReference type="Proteomes" id="UP001164705"/>
    </source>
</evidence>
<dbReference type="KEGG" id="lnu:N7U66_14015"/>
<protein>
    <submittedName>
        <fullName evidence="2">Uncharacterized protein</fullName>
    </submittedName>
</protein>
<dbReference type="AlphaFoldDB" id="A0A9E8SD22"/>
<evidence type="ECO:0000313" key="2">
    <source>
        <dbReference type="EMBL" id="WAC01232.1"/>
    </source>
</evidence>
<organism evidence="2 3">
    <name type="scientific">Lacinutrix neustonica</name>
    <dbReference type="NCBI Taxonomy" id="2980107"/>
    <lineage>
        <taxon>Bacteria</taxon>
        <taxon>Pseudomonadati</taxon>
        <taxon>Bacteroidota</taxon>
        <taxon>Flavobacteriia</taxon>
        <taxon>Flavobacteriales</taxon>
        <taxon>Flavobacteriaceae</taxon>
        <taxon>Lacinutrix</taxon>
    </lineage>
</organism>
<reference evidence="2" key="1">
    <citation type="submission" date="2022-11" db="EMBL/GenBank/DDBJ databases">
        <title>Lacinutrix neustonica HL-RS19T sp. nov., isolated from the surface microlayer sample of brackish Lake Shihwa.</title>
        <authorList>
            <person name="Choi J.Y."/>
            <person name="Hwang C.Y."/>
        </authorList>
    </citation>
    <scope>NUCLEOTIDE SEQUENCE</scope>
    <source>
        <strain evidence="2">HL-RS19</strain>
    </source>
</reference>
<dbReference type="EMBL" id="CP113088">
    <property type="protein sequence ID" value="WAC01232.1"/>
    <property type="molecule type" value="Genomic_DNA"/>
</dbReference>
<keyword evidence="1" id="KW-0732">Signal</keyword>
<dbReference type="RefSeq" id="WP_267675848.1">
    <property type="nucleotide sequence ID" value="NZ_CP113088.1"/>
</dbReference>
<accession>A0A9E8SD22</accession>
<name>A0A9E8SD22_9FLAO</name>
<feature type="chain" id="PRO_5038674668" evidence="1">
    <location>
        <begin position="22"/>
        <end position="58"/>
    </location>
</feature>
<dbReference type="Proteomes" id="UP001164705">
    <property type="component" value="Chromosome"/>
</dbReference>
<feature type="signal peptide" evidence="1">
    <location>
        <begin position="1"/>
        <end position="21"/>
    </location>
</feature>
<keyword evidence="3" id="KW-1185">Reference proteome</keyword>
<evidence type="ECO:0000256" key="1">
    <source>
        <dbReference type="SAM" id="SignalP"/>
    </source>
</evidence>
<gene>
    <name evidence="2" type="ORF">N7U66_14015</name>
</gene>